<comment type="similarity">
    <text evidence="1 5">Belongs to the FlgD family.</text>
</comment>
<dbReference type="Proteomes" id="UP000503840">
    <property type="component" value="Unassembled WGS sequence"/>
</dbReference>
<comment type="function">
    <text evidence="4 5">Required for flagellar hook formation. May act as a scaffolding protein.</text>
</comment>
<comment type="caution">
    <text evidence="8">The sequence shown here is derived from an EMBL/GenBank/DDBJ whole genome shotgun (WGS) entry which is preliminary data.</text>
</comment>
<evidence type="ECO:0000256" key="5">
    <source>
        <dbReference type="RuleBase" id="RU362076"/>
    </source>
</evidence>
<feature type="domain" description="FlgD Tudor-like" evidence="7">
    <location>
        <begin position="87"/>
        <end position="220"/>
    </location>
</feature>
<dbReference type="InterPro" id="IPR005648">
    <property type="entry name" value="FlgD"/>
</dbReference>
<dbReference type="Gene3D" id="2.60.40.4070">
    <property type="match status" value="1"/>
</dbReference>
<gene>
    <name evidence="8" type="primary">flgD_1</name>
    <name evidence="8" type="ORF">DSM101010T_21400</name>
</gene>
<evidence type="ECO:0000259" key="6">
    <source>
        <dbReference type="Pfam" id="PF13860"/>
    </source>
</evidence>
<dbReference type="Pfam" id="PF03963">
    <property type="entry name" value="FlgD"/>
    <property type="match status" value="1"/>
</dbReference>
<dbReference type="EMBL" id="BLVO01000013">
    <property type="protein sequence ID" value="GFM33775.1"/>
    <property type="molecule type" value="Genomic_DNA"/>
</dbReference>
<dbReference type="AlphaFoldDB" id="A0A7J0BKV7"/>
<evidence type="ECO:0000313" key="9">
    <source>
        <dbReference type="Proteomes" id="UP000503840"/>
    </source>
</evidence>
<organism evidence="8 9">
    <name type="scientific">Desulfovibrio subterraneus</name>
    <dbReference type="NCBI Taxonomy" id="2718620"/>
    <lineage>
        <taxon>Bacteria</taxon>
        <taxon>Pseudomonadati</taxon>
        <taxon>Thermodesulfobacteriota</taxon>
        <taxon>Desulfovibrionia</taxon>
        <taxon>Desulfovibrionales</taxon>
        <taxon>Desulfovibrionaceae</taxon>
        <taxon>Desulfovibrio</taxon>
    </lineage>
</organism>
<evidence type="ECO:0000256" key="2">
    <source>
        <dbReference type="ARBA" id="ARBA00016013"/>
    </source>
</evidence>
<evidence type="ECO:0000256" key="4">
    <source>
        <dbReference type="ARBA" id="ARBA00024746"/>
    </source>
</evidence>
<dbReference type="InterPro" id="IPR025963">
    <property type="entry name" value="FLgD_Tudor"/>
</dbReference>
<dbReference type="Pfam" id="PF13861">
    <property type="entry name" value="FLgD_tudor"/>
    <property type="match status" value="1"/>
</dbReference>
<protein>
    <recommendedName>
        <fullName evidence="2 5">Basal-body rod modification protein FlgD</fullName>
    </recommendedName>
</protein>
<evidence type="ECO:0000313" key="8">
    <source>
        <dbReference type="EMBL" id="GFM33775.1"/>
    </source>
</evidence>
<evidence type="ECO:0000256" key="1">
    <source>
        <dbReference type="ARBA" id="ARBA00010577"/>
    </source>
</evidence>
<dbReference type="GO" id="GO:0044781">
    <property type="term" value="P:bacterial-type flagellum organization"/>
    <property type="evidence" value="ECO:0007669"/>
    <property type="project" value="UniProtKB-UniRule"/>
</dbReference>
<name>A0A7J0BKV7_9BACT</name>
<sequence length="239" mass="26078">MATAVDGSILGKAEQEFGQLQVRGKSDLGKEDFLTLLVAQLSHQDPMNPMDDKEFVSQLSEFSSLEQLTNISGGIKEMNDSTSRQEMISAVSFIGKDVRAKGYGLSKTADSTSSLYFTITEPVANGFINIYDPNMNLVRTESIGTKQTGNYEYQWDGKDYKGTEMADGVYSVAMYAEGLDGKPVLISTEVSGKVAGVQRDGTDQYLRLADGRIVKFTDVQEVVDNSSIPTTDETPSSEE</sequence>
<keyword evidence="9" id="KW-1185">Reference proteome</keyword>
<dbReference type="Pfam" id="PF13860">
    <property type="entry name" value="FlgD_ig"/>
    <property type="match status" value="1"/>
</dbReference>
<dbReference type="RefSeq" id="WP_174405406.1">
    <property type="nucleotide sequence ID" value="NZ_BLVO01000013.1"/>
</dbReference>
<keyword evidence="3 5" id="KW-1005">Bacterial flagellum biogenesis</keyword>
<dbReference type="Gene3D" id="2.30.30.910">
    <property type="match status" value="1"/>
</dbReference>
<dbReference type="InterPro" id="IPR025965">
    <property type="entry name" value="FlgD/Vpr_Ig-like"/>
</dbReference>
<accession>A0A7J0BKV7</accession>
<feature type="domain" description="FlgD/Vpr Ig-like" evidence="6">
    <location>
        <begin position="107"/>
        <end position="177"/>
    </location>
</feature>
<proteinExistence type="inferred from homology"/>
<evidence type="ECO:0000256" key="3">
    <source>
        <dbReference type="ARBA" id="ARBA00022795"/>
    </source>
</evidence>
<reference evidence="8 9" key="1">
    <citation type="submission" date="2020-05" db="EMBL/GenBank/DDBJ databases">
        <title>Draft genome sequence of Desulfovibrio sp. strain HN2T.</title>
        <authorList>
            <person name="Ueno A."/>
            <person name="Tamazawa S."/>
            <person name="Tamamura S."/>
            <person name="Murakami T."/>
            <person name="Kiyama T."/>
            <person name="Inomata H."/>
            <person name="Amano Y."/>
            <person name="Miyakawa K."/>
            <person name="Tamaki H."/>
            <person name="Naganuma T."/>
            <person name="Kaneko K."/>
        </authorList>
    </citation>
    <scope>NUCLEOTIDE SEQUENCE [LARGE SCALE GENOMIC DNA]</scope>
    <source>
        <strain evidence="8 9">HN2</strain>
    </source>
</reference>
<evidence type="ECO:0000259" key="7">
    <source>
        <dbReference type="Pfam" id="PF13861"/>
    </source>
</evidence>